<dbReference type="PANTHER" id="PTHR30561">
    <property type="entry name" value="SMR FAMILY PROTON-DEPENDENT DRUG EFFLUX TRANSPORTER SUGE"/>
    <property type="match status" value="1"/>
</dbReference>
<feature type="transmembrane region" description="Helical" evidence="8">
    <location>
        <begin position="72"/>
        <end position="92"/>
    </location>
</feature>
<dbReference type="Gene3D" id="1.10.3730.20">
    <property type="match status" value="1"/>
</dbReference>
<evidence type="ECO:0000256" key="5">
    <source>
        <dbReference type="ARBA" id="ARBA00022989"/>
    </source>
</evidence>
<dbReference type="RefSeq" id="WP_344030859.1">
    <property type="nucleotide sequence ID" value="NZ_BAAAOB010000001.1"/>
</dbReference>
<organism evidence="9 10">
    <name type="scientific">Leucobacter iarius</name>
    <dbReference type="NCBI Taxonomy" id="333963"/>
    <lineage>
        <taxon>Bacteria</taxon>
        <taxon>Bacillati</taxon>
        <taxon>Actinomycetota</taxon>
        <taxon>Actinomycetes</taxon>
        <taxon>Micrococcales</taxon>
        <taxon>Microbacteriaceae</taxon>
        <taxon>Leucobacter</taxon>
    </lineage>
</organism>
<dbReference type="Proteomes" id="UP001500851">
    <property type="component" value="Unassembled WGS sequence"/>
</dbReference>
<evidence type="ECO:0000256" key="4">
    <source>
        <dbReference type="ARBA" id="ARBA00022692"/>
    </source>
</evidence>
<dbReference type="EMBL" id="BAAAOB010000001">
    <property type="protein sequence ID" value="GAA1785967.1"/>
    <property type="molecule type" value="Genomic_DNA"/>
</dbReference>
<accession>A0ABP4XK28</accession>
<gene>
    <name evidence="9" type="ORF">GCM10009768_13560</name>
</gene>
<reference evidence="10" key="1">
    <citation type="journal article" date="2019" name="Int. J. Syst. Evol. Microbiol.">
        <title>The Global Catalogue of Microorganisms (GCM) 10K type strain sequencing project: providing services to taxonomists for standard genome sequencing and annotation.</title>
        <authorList>
            <consortium name="The Broad Institute Genomics Platform"/>
            <consortium name="The Broad Institute Genome Sequencing Center for Infectious Disease"/>
            <person name="Wu L."/>
            <person name="Ma J."/>
        </authorList>
    </citation>
    <scope>NUCLEOTIDE SEQUENCE [LARGE SCALE GENOMIC DNA]</scope>
    <source>
        <strain evidence="10">JCM 14736</strain>
    </source>
</reference>
<dbReference type="PANTHER" id="PTHR30561:SF0">
    <property type="entry name" value="GUANIDINIUM EXPORTER"/>
    <property type="match status" value="1"/>
</dbReference>
<evidence type="ECO:0000313" key="10">
    <source>
        <dbReference type="Proteomes" id="UP001500851"/>
    </source>
</evidence>
<evidence type="ECO:0000313" key="9">
    <source>
        <dbReference type="EMBL" id="GAA1785967.1"/>
    </source>
</evidence>
<feature type="transmembrane region" description="Helical" evidence="8">
    <location>
        <begin position="15"/>
        <end position="37"/>
    </location>
</feature>
<dbReference type="InterPro" id="IPR045324">
    <property type="entry name" value="Small_multidrug_res"/>
</dbReference>
<sequence length="135" mass="13707">MTAQGRRDGRTPSQASAWSVLLASAVLEAIWALALHASHGFTVLAPSLVFAVAAPLSMIGLGYAMRGIPLSTAYAVWTGTGAALTVLASMVLGTEPVSVLKLLFIAGIVGCVIGLKFAPASPRKAADAESGSVQD</sequence>
<evidence type="ECO:0008006" key="11">
    <source>
        <dbReference type="Google" id="ProtNLM"/>
    </source>
</evidence>
<dbReference type="InterPro" id="IPR000390">
    <property type="entry name" value="Small_drug/metabolite_transptr"/>
</dbReference>
<evidence type="ECO:0000256" key="3">
    <source>
        <dbReference type="ARBA" id="ARBA00022475"/>
    </source>
</evidence>
<comment type="subcellular location">
    <subcellularLocation>
        <location evidence="1 7">Cell membrane</location>
        <topology evidence="1 7">Multi-pass membrane protein</topology>
    </subcellularLocation>
</comment>
<comment type="caution">
    <text evidence="9">The sequence shown here is derived from an EMBL/GenBank/DDBJ whole genome shotgun (WGS) entry which is preliminary data.</text>
</comment>
<keyword evidence="2" id="KW-0813">Transport</keyword>
<keyword evidence="5 8" id="KW-1133">Transmembrane helix</keyword>
<evidence type="ECO:0000256" key="1">
    <source>
        <dbReference type="ARBA" id="ARBA00004651"/>
    </source>
</evidence>
<name>A0ABP4XK28_9MICO</name>
<keyword evidence="6 8" id="KW-0472">Membrane</keyword>
<dbReference type="SUPFAM" id="SSF103481">
    <property type="entry name" value="Multidrug resistance efflux transporter EmrE"/>
    <property type="match status" value="1"/>
</dbReference>
<dbReference type="Pfam" id="PF00893">
    <property type="entry name" value="Multi_Drug_Res"/>
    <property type="match status" value="1"/>
</dbReference>
<proteinExistence type="inferred from homology"/>
<dbReference type="InterPro" id="IPR037185">
    <property type="entry name" value="EmrE-like"/>
</dbReference>
<feature type="transmembrane region" description="Helical" evidence="8">
    <location>
        <begin position="98"/>
        <end position="118"/>
    </location>
</feature>
<evidence type="ECO:0000256" key="2">
    <source>
        <dbReference type="ARBA" id="ARBA00022448"/>
    </source>
</evidence>
<keyword evidence="3" id="KW-1003">Cell membrane</keyword>
<protein>
    <recommendedName>
        <fullName evidence="11">Quaternary ammonium compound-resistance protein SugE</fullName>
    </recommendedName>
</protein>
<feature type="transmembrane region" description="Helical" evidence="8">
    <location>
        <begin position="43"/>
        <end position="65"/>
    </location>
</feature>
<comment type="similarity">
    <text evidence="7">Belongs to the drug/metabolite transporter (DMT) superfamily. Small multidrug resistance (SMR) (TC 2.A.7.1) family.</text>
</comment>
<evidence type="ECO:0000256" key="7">
    <source>
        <dbReference type="RuleBase" id="RU003942"/>
    </source>
</evidence>
<keyword evidence="4 7" id="KW-0812">Transmembrane</keyword>
<evidence type="ECO:0000256" key="8">
    <source>
        <dbReference type="SAM" id="Phobius"/>
    </source>
</evidence>
<keyword evidence="10" id="KW-1185">Reference proteome</keyword>
<evidence type="ECO:0000256" key="6">
    <source>
        <dbReference type="ARBA" id="ARBA00023136"/>
    </source>
</evidence>